<feature type="region of interest" description="Disordered" evidence="1">
    <location>
        <begin position="135"/>
        <end position="164"/>
    </location>
</feature>
<dbReference type="AlphaFoldDB" id="A0A3B0RJA9"/>
<gene>
    <name evidence="2" type="ORF">MNBD_ACTINO01-1899</name>
</gene>
<accession>A0A3B0RJA9</accession>
<evidence type="ECO:0000313" key="2">
    <source>
        <dbReference type="EMBL" id="VAV91892.1"/>
    </source>
</evidence>
<proteinExistence type="predicted"/>
<organism evidence="2">
    <name type="scientific">hydrothermal vent metagenome</name>
    <dbReference type="NCBI Taxonomy" id="652676"/>
    <lineage>
        <taxon>unclassified sequences</taxon>
        <taxon>metagenomes</taxon>
        <taxon>ecological metagenomes</taxon>
    </lineage>
</organism>
<protein>
    <submittedName>
        <fullName evidence="2">Uncharacterized protein</fullName>
    </submittedName>
</protein>
<sequence length="164" mass="16956">KIIVAGTISVALLAGTALAVASNGTQATSDTTEQGDSHWSQMSDYLGDDWSGMVDSMKDVLGDRYGEMEDLMKSTDSNMDWSDMEKFMDGTDMGGYMGGSGMGDFDMGDVEDFMGGSGMGDFDMGDVEDFMGGSGMGGSHMGGTDTGGSMGQSETSGLRSGLNA</sequence>
<dbReference type="EMBL" id="UOEI01000073">
    <property type="protein sequence ID" value="VAV91892.1"/>
    <property type="molecule type" value="Genomic_DNA"/>
</dbReference>
<feature type="non-terminal residue" evidence="2">
    <location>
        <position position="1"/>
    </location>
</feature>
<feature type="compositionally biased region" description="Gly residues" evidence="1">
    <location>
        <begin position="135"/>
        <end position="150"/>
    </location>
</feature>
<reference evidence="2" key="1">
    <citation type="submission" date="2018-06" db="EMBL/GenBank/DDBJ databases">
        <authorList>
            <person name="Zhirakovskaya E."/>
        </authorList>
    </citation>
    <scope>NUCLEOTIDE SEQUENCE</scope>
</reference>
<feature type="compositionally biased region" description="Polar residues" evidence="1">
    <location>
        <begin position="154"/>
        <end position="164"/>
    </location>
</feature>
<evidence type="ECO:0000256" key="1">
    <source>
        <dbReference type="SAM" id="MobiDB-lite"/>
    </source>
</evidence>
<name>A0A3B0RJA9_9ZZZZ</name>